<protein>
    <submittedName>
        <fullName evidence="1">Uncharacterized protein</fullName>
    </submittedName>
</protein>
<comment type="caution">
    <text evidence="1">The sequence shown here is derived from an EMBL/GenBank/DDBJ whole genome shotgun (WGS) entry which is preliminary data.</text>
</comment>
<evidence type="ECO:0000313" key="2">
    <source>
        <dbReference type="Proteomes" id="UP000664857"/>
    </source>
</evidence>
<gene>
    <name evidence="1" type="ORF">DOK76_09770</name>
</gene>
<reference evidence="1 2" key="1">
    <citation type="submission" date="2021-03" db="EMBL/GenBank/DDBJ databases">
        <title>Enterococcal diversity collection.</title>
        <authorList>
            <person name="Gilmore M.S."/>
            <person name="Schwartzman J."/>
            <person name="Van Tyne D."/>
            <person name="Martin M."/>
            <person name="Earl A.M."/>
            <person name="Manson A.L."/>
            <person name="Straub T."/>
            <person name="Salamzade R."/>
            <person name="Saavedra J."/>
            <person name="Lebreton F."/>
            <person name="Prichula J."/>
            <person name="Schaufler K."/>
            <person name="Gaca A."/>
            <person name="Sgardioli B."/>
            <person name="Wagenaar J."/>
            <person name="Strong T."/>
        </authorList>
    </citation>
    <scope>NUCLEOTIDE SEQUENCE [LARGE SCALE GENOMIC DNA]</scope>
    <source>
        <strain evidence="1 2">DIV0080</strain>
    </source>
</reference>
<dbReference type="EMBL" id="JAFLVX010000025">
    <property type="protein sequence ID" value="MBO0477361.1"/>
    <property type="molecule type" value="Genomic_DNA"/>
</dbReference>
<name>A0ABS3HUC7_9ENTE</name>
<organism evidence="1 2">
    <name type="scientific">Candidatus Vagococcus giribetii</name>
    <dbReference type="NCBI Taxonomy" id="2230876"/>
    <lineage>
        <taxon>Bacteria</taxon>
        <taxon>Bacillati</taxon>
        <taxon>Bacillota</taxon>
        <taxon>Bacilli</taxon>
        <taxon>Lactobacillales</taxon>
        <taxon>Enterococcaceae</taxon>
        <taxon>Vagococcus</taxon>
    </lineage>
</organism>
<sequence>MFLSDLKQQATTNSPEEFLALLTQAGIQDINDYLLFNLDNEMTAPFFSSLSFLDNEATWTEKELSEALLVAQTIDSDSLFYLDNRMIVIPVSLNKQDSEIHELNIWDFFIQFESGTLATNILAIN</sequence>
<dbReference type="Proteomes" id="UP000664857">
    <property type="component" value="Unassembled WGS sequence"/>
</dbReference>
<evidence type="ECO:0000313" key="1">
    <source>
        <dbReference type="EMBL" id="MBO0477361.1"/>
    </source>
</evidence>
<dbReference type="RefSeq" id="WP_206967256.1">
    <property type="nucleotide sequence ID" value="NZ_JAFLVX010000025.1"/>
</dbReference>
<keyword evidence="2" id="KW-1185">Reference proteome</keyword>
<accession>A0ABS3HUC7</accession>
<proteinExistence type="predicted"/>